<reference evidence="1" key="2">
    <citation type="submission" date="2017-11" db="EMBL/GenBank/DDBJ databases">
        <title>Coralsnake Venomics: Analyses of Venom Gland Transcriptomes and Proteomes of Six Brazilian Taxa.</title>
        <authorList>
            <person name="Aird S.D."/>
            <person name="Jorge da Silva N."/>
            <person name="Qiu L."/>
            <person name="Villar-Briones A."/>
            <person name="Aparecida-Saddi V."/>
            <person name="Campos-Telles M.P."/>
            <person name="Grau M."/>
            <person name="Mikheyev A.S."/>
        </authorList>
    </citation>
    <scope>NUCLEOTIDE SEQUENCE</scope>
    <source>
        <tissue evidence="1">Venom_gland</tissue>
    </source>
</reference>
<organism evidence="1">
    <name type="scientific">Micrurus paraensis</name>
    <dbReference type="NCBI Taxonomy" id="1970185"/>
    <lineage>
        <taxon>Eukaryota</taxon>
        <taxon>Metazoa</taxon>
        <taxon>Chordata</taxon>
        <taxon>Craniata</taxon>
        <taxon>Vertebrata</taxon>
        <taxon>Euteleostomi</taxon>
        <taxon>Lepidosauria</taxon>
        <taxon>Squamata</taxon>
        <taxon>Bifurcata</taxon>
        <taxon>Unidentata</taxon>
        <taxon>Episquamata</taxon>
        <taxon>Toxicofera</taxon>
        <taxon>Serpentes</taxon>
        <taxon>Colubroidea</taxon>
        <taxon>Elapidae</taxon>
        <taxon>Elapinae</taxon>
        <taxon>Micrurus</taxon>
    </lineage>
</organism>
<evidence type="ECO:0000313" key="1">
    <source>
        <dbReference type="EMBL" id="LAB06882.1"/>
    </source>
</evidence>
<proteinExistence type="predicted"/>
<dbReference type="AlphaFoldDB" id="A0A2D4KDW2"/>
<dbReference type="EMBL" id="IACL01049334">
    <property type="protein sequence ID" value="LAB06882.1"/>
    <property type="molecule type" value="Transcribed_RNA"/>
</dbReference>
<reference evidence="1" key="1">
    <citation type="submission" date="2017-07" db="EMBL/GenBank/DDBJ databases">
        <authorList>
            <person name="Mikheyev A."/>
            <person name="Grau M."/>
        </authorList>
    </citation>
    <scope>NUCLEOTIDE SEQUENCE</scope>
    <source>
        <tissue evidence="1">Venom_gland</tissue>
    </source>
</reference>
<protein>
    <submittedName>
        <fullName evidence="1">Uncharacterized protein</fullName>
    </submittedName>
</protein>
<name>A0A2D4KDW2_9SAUR</name>
<sequence>MKLFQDLILFCALQKSGKLVCSWLYRHLKTYNDMKEVCLFNSTGLCKAILRGETWEERVALEIALHFCTKLYYMLSALGNQTAMNSSYYSSGNRASMGVNGMAGMSNMSNMSGGWGM</sequence>
<accession>A0A2D4KDW2</accession>